<evidence type="ECO:0000256" key="5">
    <source>
        <dbReference type="ARBA" id="ARBA00007301"/>
    </source>
</evidence>
<proteinExistence type="inferred from homology"/>
<keyword evidence="7" id="KW-0285">Flavoprotein</keyword>
<dbReference type="UniPathway" id="UPA01068">
    <property type="reaction ID" value="UER00304"/>
</dbReference>
<dbReference type="PANTHER" id="PTHR10851">
    <property type="entry name" value="PYRIDOXINE-5-PHOSPHATE OXIDASE"/>
    <property type="match status" value="1"/>
</dbReference>
<dbReference type="InterPro" id="IPR000659">
    <property type="entry name" value="Pyridox_Oxase"/>
</dbReference>
<feature type="domain" description="Pyridoxamine 5'-phosphate oxidase N-terminal" evidence="10">
    <location>
        <begin position="77"/>
        <end position="170"/>
    </location>
</feature>
<dbReference type="InterPro" id="IPR012349">
    <property type="entry name" value="Split_barrel_FMN-bd"/>
</dbReference>
<evidence type="ECO:0000256" key="9">
    <source>
        <dbReference type="ARBA" id="ARBA00023002"/>
    </source>
</evidence>
<comment type="function">
    <text evidence="2">Catalyzes the oxidation of either pyridoxine 5'-phosphate (PNP) or pyridoxamine 5'-phosphate (PMP) into pyridoxal 5'-phosphate (PLP).</text>
</comment>
<keyword evidence="12" id="KW-1185">Reference proteome</keyword>
<dbReference type="InterPro" id="IPR019576">
    <property type="entry name" value="Pyridoxamine_oxidase_dimer_C"/>
</dbReference>
<keyword evidence="8" id="KW-0288">FMN</keyword>
<protein>
    <recommendedName>
        <fullName evidence="6">pyridoxal 5'-phosphate synthase</fullName>
        <ecNumber evidence="6">1.4.3.5</ecNumber>
    </recommendedName>
</protein>
<comment type="similarity">
    <text evidence="5">Belongs to the pyridoxamine 5'-phosphate oxidase family.</text>
</comment>
<dbReference type="GO" id="GO:0008615">
    <property type="term" value="P:pyridoxine biosynthetic process"/>
    <property type="evidence" value="ECO:0007669"/>
    <property type="project" value="InterPro"/>
</dbReference>
<dbReference type="Pfam" id="PF01243">
    <property type="entry name" value="PNPOx_N"/>
    <property type="match status" value="1"/>
</dbReference>
<comment type="cofactor">
    <cofactor evidence="1">
        <name>FMN</name>
        <dbReference type="ChEBI" id="CHEBI:58210"/>
    </cofactor>
</comment>
<dbReference type="GeneID" id="117237946"/>
<evidence type="ECO:0000256" key="2">
    <source>
        <dbReference type="ARBA" id="ARBA00003691"/>
    </source>
</evidence>
<dbReference type="RefSeq" id="XP_033358291.1">
    <property type="nucleotide sequence ID" value="XM_033502400.1"/>
</dbReference>
<comment type="pathway">
    <text evidence="3">Cofactor metabolism; pyridoxal 5'-phosphate salvage; pyridoxal 5'-phosphate from pyridoxamine 5'-phosphate: step 1/1.</text>
</comment>
<evidence type="ECO:0000256" key="6">
    <source>
        <dbReference type="ARBA" id="ARBA00012801"/>
    </source>
</evidence>
<feature type="domain" description="Pyridoxine 5'-phosphate oxidase dimerisation C-terminal" evidence="11">
    <location>
        <begin position="221"/>
        <end position="259"/>
    </location>
</feature>
<dbReference type="GO" id="GO:0004733">
    <property type="term" value="F:pyridoxamine phosphate oxidase activity"/>
    <property type="evidence" value="ECO:0007669"/>
    <property type="project" value="UniProtKB-EC"/>
</dbReference>
<organism evidence="12 13">
    <name type="scientific">Bombus vosnesenskii</name>
    <dbReference type="NCBI Taxonomy" id="207650"/>
    <lineage>
        <taxon>Eukaryota</taxon>
        <taxon>Metazoa</taxon>
        <taxon>Ecdysozoa</taxon>
        <taxon>Arthropoda</taxon>
        <taxon>Hexapoda</taxon>
        <taxon>Insecta</taxon>
        <taxon>Pterygota</taxon>
        <taxon>Neoptera</taxon>
        <taxon>Endopterygota</taxon>
        <taxon>Hymenoptera</taxon>
        <taxon>Apocrita</taxon>
        <taxon>Aculeata</taxon>
        <taxon>Apoidea</taxon>
        <taxon>Anthophila</taxon>
        <taxon>Apidae</taxon>
        <taxon>Bombus</taxon>
        <taxon>Pyrobombus</taxon>
    </lineage>
</organism>
<dbReference type="EC" id="1.4.3.5" evidence="6"/>
<keyword evidence="9" id="KW-0560">Oxidoreductase</keyword>
<dbReference type="PIRSF" id="PIRSF000190">
    <property type="entry name" value="Pyd_amn-ph_oxd"/>
    <property type="match status" value="1"/>
</dbReference>
<evidence type="ECO:0000313" key="13">
    <source>
        <dbReference type="RefSeq" id="XP_033358291.1"/>
    </source>
</evidence>
<evidence type="ECO:0000259" key="10">
    <source>
        <dbReference type="Pfam" id="PF01243"/>
    </source>
</evidence>
<evidence type="ECO:0000256" key="3">
    <source>
        <dbReference type="ARBA" id="ARBA00004738"/>
    </source>
</evidence>
<accession>A0A6J3L1F9</accession>
<dbReference type="KEGG" id="bvk:117237946"/>
<evidence type="ECO:0000256" key="7">
    <source>
        <dbReference type="ARBA" id="ARBA00022630"/>
    </source>
</evidence>
<sequence length="262" mass="30463">MLFSCMANIGPVNTLLRRVTACTQIGINRPGGIRNMESKKLSDLSDLAKIEEVVDHPVELFRIWRDEAHRYNATLVDICCLSTVSKDCKVSARNVVLREFDNDGFVIVTDSRSKKIDNIVSLHENFTDNVPYAAMCFLWYHVNEQQQKITKQVRVEGTMKRLEKESFKHLYDREPLFCKIRSHICNQGRDVNWEELKQRHDEILDSVRRGENDLPMPDHFIGYKLFPTMMEFYFGGDCLIADRILYQKGASNDSWENRHIAA</sequence>
<dbReference type="InterPro" id="IPR011576">
    <property type="entry name" value="Pyridox_Oxase_N"/>
</dbReference>
<evidence type="ECO:0000313" key="12">
    <source>
        <dbReference type="Proteomes" id="UP000504631"/>
    </source>
</evidence>
<evidence type="ECO:0000256" key="8">
    <source>
        <dbReference type="ARBA" id="ARBA00022643"/>
    </source>
</evidence>
<dbReference type="Pfam" id="PF10590">
    <property type="entry name" value="PNP_phzG_C"/>
    <property type="match status" value="1"/>
</dbReference>
<evidence type="ECO:0000256" key="1">
    <source>
        <dbReference type="ARBA" id="ARBA00001917"/>
    </source>
</evidence>
<name>A0A6J3L1F9_9HYME</name>
<dbReference type="PANTHER" id="PTHR10851:SF4">
    <property type="entry name" value="PYRIDOXAL 5'-PHOSPHATE SYNTHASE"/>
    <property type="match status" value="1"/>
</dbReference>
<dbReference type="SUPFAM" id="SSF50475">
    <property type="entry name" value="FMN-binding split barrel"/>
    <property type="match status" value="1"/>
</dbReference>
<evidence type="ECO:0000259" key="11">
    <source>
        <dbReference type="Pfam" id="PF10590"/>
    </source>
</evidence>
<gene>
    <name evidence="13" type="primary">LOC117237946</name>
</gene>
<dbReference type="GO" id="GO:0010181">
    <property type="term" value="F:FMN binding"/>
    <property type="evidence" value="ECO:0007669"/>
    <property type="project" value="InterPro"/>
</dbReference>
<evidence type="ECO:0000256" key="4">
    <source>
        <dbReference type="ARBA" id="ARBA00005037"/>
    </source>
</evidence>
<dbReference type="Proteomes" id="UP000504631">
    <property type="component" value="Unplaced"/>
</dbReference>
<comment type="pathway">
    <text evidence="4">Cofactor metabolism; pyridoxal 5'-phosphate salvage; pyridoxal 5'-phosphate from pyridoxine 5'-phosphate: step 1/1.</text>
</comment>
<dbReference type="AlphaFoldDB" id="A0A6J3L1F9"/>
<reference evidence="13" key="1">
    <citation type="submission" date="2025-08" db="UniProtKB">
        <authorList>
            <consortium name="RefSeq"/>
        </authorList>
    </citation>
    <scope>IDENTIFICATION</scope>
    <source>
        <tissue evidence="13">Muscle</tissue>
    </source>
</reference>
<dbReference type="Gene3D" id="2.30.110.10">
    <property type="entry name" value="Electron Transport, Fmn-binding Protein, Chain A"/>
    <property type="match status" value="1"/>
</dbReference>